<evidence type="ECO:0000259" key="10">
    <source>
        <dbReference type="PROSITE" id="PS51779"/>
    </source>
</evidence>
<keyword evidence="8 9" id="KW-0131">Cell cycle</keyword>
<dbReference type="EMBL" id="LDSL01000200">
    <property type="protein sequence ID" value="KTT13565.1"/>
    <property type="molecule type" value="Genomic_DNA"/>
</dbReference>
<reference evidence="11 12" key="1">
    <citation type="journal article" date="2016" name="Front. Microbiol.">
        <title>Genomic Resource of Rice Seed Associated Bacteria.</title>
        <authorList>
            <person name="Midha S."/>
            <person name="Bansal K."/>
            <person name="Sharma S."/>
            <person name="Kumar N."/>
            <person name="Patil P.P."/>
            <person name="Chaudhry V."/>
            <person name="Patil P.B."/>
        </authorList>
    </citation>
    <scope>NUCLEOTIDE SEQUENCE [LARGE SCALE GENOMIC DNA]</scope>
    <source>
        <strain evidence="11 12">NS331</strain>
    </source>
</reference>
<comment type="subcellular location">
    <subcellularLocation>
        <location evidence="9">Cell inner membrane</location>
        <topology evidence="9">Single-pass type II membrane protein</topology>
    </subcellularLocation>
    <subcellularLocation>
        <location evidence="1">Membrane</location>
    </subcellularLocation>
    <text evidence="9">Localizes to the division septum.</text>
</comment>
<evidence type="ECO:0000256" key="8">
    <source>
        <dbReference type="ARBA" id="ARBA00023306"/>
    </source>
</evidence>
<evidence type="ECO:0000256" key="4">
    <source>
        <dbReference type="ARBA" id="ARBA00022618"/>
    </source>
</evidence>
<dbReference type="InterPro" id="IPR034746">
    <property type="entry name" value="POTRA"/>
</dbReference>
<dbReference type="Pfam" id="PF03799">
    <property type="entry name" value="FtsQ_DivIB_C"/>
    <property type="match status" value="1"/>
</dbReference>
<dbReference type="PATRIC" id="fig|433924.3.peg.2129"/>
<evidence type="ECO:0000256" key="1">
    <source>
        <dbReference type="ARBA" id="ARBA00004370"/>
    </source>
</evidence>
<comment type="caution">
    <text evidence="11">The sequence shown here is derived from an EMBL/GenBank/DDBJ whole genome shotgun (WGS) entry which is preliminary data.</text>
</comment>
<evidence type="ECO:0000313" key="11">
    <source>
        <dbReference type="EMBL" id="KTT13565.1"/>
    </source>
</evidence>
<dbReference type="GO" id="GO:0090529">
    <property type="term" value="P:cell septum assembly"/>
    <property type="evidence" value="ECO:0007669"/>
    <property type="project" value="InterPro"/>
</dbReference>
<keyword evidence="7 9" id="KW-0472">Membrane</keyword>
<gene>
    <name evidence="9" type="primary">ftsQ</name>
    <name evidence="11" type="ORF">NS331_24195</name>
</gene>
<dbReference type="InterPro" id="IPR005548">
    <property type="entry name" value="Cell_div_FtsQ/DivIB_C"/>
</dbReference>
<keyword evidence="3 9" id="KW-0997">Cell inner membrane</keyword>
<keyword evidence="12" id="KW-1185">Reference proteome</keyword>
<dbReference type="RefSeq" id="WP_058644465.1">
    <property type="nucleotide sequence ID" value="NZ_LDSL01000200.1"/>
</dbReference>
<evidence type="ECO:0000256" key="9">
    <source>
        <dbReference type="HAMAP-Rule" id="MF_00911"/>
    </source>
</evidence>
<sequence length="267" mass="28870">MADGIAVPLDVRLMNLTATVLYALCGLMLLAAGGWWVLRQPFLPLGVIRVDGDVAHNNPITLRANVAPKLAGNFFTVDLQRARAAFESVPWVRKAVVRREFPNALRATLTEHVPAALWGAEDESRMINTYGEVFEANTDEAGDDLPRLEGPDDQASQVLGMYRELAPAFDGSGLSLTELRLSTRGGWQAVLDSGATVEIGRGTPDEVVARVRRFLLSARHVAAQYGRSIESIESADLRHADAYAVRIRGVTTVSADAPAAAAAARRR</sequence>
<dbReference type="InterPro" id="IPR026579">
    <property type="entry name" value="FtsQ"/>
</dbReference>
<dbReference type="PANTHER" id="PTHR35851:SF1">
    <property type="entry name" value="CELL DIVISION PROTEIN FTSQ"/>
    <property type="match status" value="1"/>
</dbReference>
<dbReference type="Gene3D" id="3.40.50.11690">
    <property type="entry name" value="Cell division protein FtsQ/DivIB"/>
    <property type="match status" value="1"/>
</dbReference>
<dbReference type="OrthoDB" id="9790370at2"/>
<dbReference type="InterPro" id="IPR045335">
    <property type="entry name" value="FtsQ_C_sf"/>
</dbReference>
<evidence type="ECO:0000256" key="6">
    <source>
        <dbReference type="ARBA" id="ARBA00022989"/>
    </source>
</evidence>
<accession>A0A147GLB7</accession>
<organism evidence="11 12">
    <name type="scientific">Pseudacidovorax intermedius</name>
    <dbReference type="NCBI Taxonomy" id="433924"/>
    <lineage>
        <taxon>Bacteria</taxon>
        <taxon>Pseudomonadati</taxon>
        <taxon>Pseudomonadota</taxon>
        <taxon>Betaproteobacteria</taxon>
        <taxon>Burkholderiales</taxon>
        <taxon>Comamonadaceae</taxon>
        <taxon>Pseudacidovorax</taxon>
    </lineage>
</organism>
<keyword evidence="2 9" id="KW-1003">Cell membrane</keyword>
<evidence type="ECO:0000256" key="7">
    <source>
        <dbReference type="ARBA" id="ARBA00023136"/>
    </source>
</evidence>
<comment type="function">
    <text evidence="9">Essential cell division protein. May link together the upstream cell division proteins, which are predominantly cytoplasmic, with the downstream cell division proteins, which are predominantly periplasmic. May control correct divisome assembly.</text>
</comment>
<dbReference type="Pfam" id="PF08478">
    <property type="entry name" value="POTRA_1"/>
    <property type="match status" value="1"/>
</dbReference>
<comment type="subunit">
    <text evidence="9">Part of a complex composed of FtsB, FtsL and FtsQ.</text>
</comment>
<protein>
    <recommendedName>
        <fullName evidence="9">Cell division protein FtsQ</fullName>
    </recommendedName>
</protein>
<dbReference type="Gene3D" id="3.10.20.310">
    <property type="entry name" value="membrane protein fhac"/>
    <property type="match status" value="1"/>
</dbReference>
<keyword evidence="4 9" id="KW-0132">Cell division</keyword>
<keyword evidence="5 9" id="KW-0812">Transmembrane</keyword>
<name>A0A147GLB7_9BURK</name>
<dbReference type="InterPro" id="IPR013685">
    <property type="entry name" value="POTRA_FtsQ_type"/>
</dbReference>
<proteinExistence type="inferred from homology"/>
<keyword evidence="6 9" id="KW-1133">Transmembrane helix</keyword>
<dbReference type="GO" id="GO:0043093">
    <property type="term" value="P:FtsZ-dependent cytokinesis"/>
    <property type="evidence" value="ECO:0007669"/>
    <property type="project" value="UniProtKB-UniRule"/>
</dbReference>
<dbReference type="HAMAP" id="MF_00911">
    <property type="entry name" value="FtsQ_subfam"/>
    <property type="match status" value="1"/>
</dbReference>
<evidence type="ECO:0000256" key="5">
    <source>
        <dbReference type="ARBA" id="ARBA00022692"/>
    </source>
</evidence>
<dbReference type="Proteomes" id="UP000072741">
    <property type="component" value="Unassembled WGS sequence"/>
</dbReference>
<evidence type="ECO:0000256" key="2">
    <source>
        <dbReference type="ARBA" id="ARBA00022475"/>
    </source>
</evidence>
<feature type="domain" description="POTRA" evidence="10">
    <location>
        <begin position="43"/>
        <end position="112"/>
    </location>
</feature>
<dbReference type="GO" id="GO:0032153">
    <property type="term" value="C:cell division site"/>
    <property type="evidence" value="ECO:0007669"/>
    <property type="project" value="UniProtKB-UniRule"/>
</dbReference>
<evidence type="ECO:0000313" key="12">
    <source>
        <dbReference type="Proteomes" id="UP000072741"/>
    </source>
</evidence>
<comment type="similarity">
    <text evidence="9">Belongs to the FtsQ/DivIB family. FtsQ subfamily.</text>
</comment>
<dbReference type="AlphaFoldDB" id="A0A147GLB7"/>
<feature type="transmembrane region" description="Helical" evidence="9">
    <location>
        <begin position="20"/>
        <end position="38"/>
    </location>
</feature>
<dbReference type="PANTHER" id="PTHR35851">
    <property type="entry name" value="CELL DIVISION PROTEIN FTSQ"/>
    <property type="match status" value="1"/>
</dbReference>
<dbReference type="GO" id="GO:0005886">
    <property type="term" value="C:plasma membrane"/>
    <property type="evidence" value="ECO:0007669"/>
    <property type="project" value="UniProtKB-SubCell"/>
</dbReference>
<dbReference type="PROSITE" id="PS51779">
    <property type="entry name" value="POTRA"/>
    <property type="match status" value="1"/>
</dbReference>
<evidence type="ECO:0000256" key="3">
    <source>
        <dbReference type="ARBA" id="ARBA00022519"/>
    </source>
</evidence>